<dbReference type="EMBL" id="CP019641">
    <property type="protein sequence ID" value="AQQ55304.1"/>
    <property type="molecule type" value="Genomic_DNA"/>
</dbReference>
<keyword evidence="2" id="KW-1185">Reference proteome</keyword>
<reference evidence="1 2" key="1">
    <citation type="submission" date="2017-02" db="EMBL/GenBank/DDBJ databases">
        <title>The complete genomic sequence of a novel cold adapted crude oil-degrading bacterium Planococcus qaidamina Y42.</title>
        <authorList>
            <person name="Yang R."/>
        </authorList>
    </citation>
    <scope>NUCLEOTIDE SEQUENCE [LARGE SCALE GENOMIC DNA]</scope>
    <source>
        <strain evidence="1 2">Y42</strain>
        <plasmid evidence="1 2">unnamed1</plasmid>
    </source>
</reference>
<evidence type="ECO:0000313" key="2">
    <source>
        <dbReference type="Proteomes" id="UP000188184"/>
    </source>
</evidence>
<geneLocation type="plasmid" evidence="1 2">
    <name>unnamed1</name>
</geneLocation>
<proteinExistence type="predicted"/>
<dbReference type="RefSeq" id="WP_077591163.1">
    <property type="nucleotide sequence ID" value="NZ_CP019641.1"/>
</dbReference>
<evidence type="ECO:0008006" key="3">
    <source>
        <dbReference type="Google" id="ProtNLM"/>
    </source>
</evidence>
<accession>A0A1Q2L4K1</accession>
<evidence type="ECO:0000313" key="1">
    <source>
        <dbReference type="EMBL" id="AQQ55304.1"/>
    </source>
</evidence>
<keyword evidence="1" id="KW-0614">Plasmid</keyword>
<protein>
    <recommendedName>
        <fullName evidence="3">Secreted protein</fullName>
    </recommendedName>
</protein>
<organism evidence="1 2">
    <name type="scientific">Planococcus lenghuensis</name>
    <dbReference type="NCBI Taxonomy" id="2213202"/>
    <lineage>
        <taxon>Bacteria</taxon>
        <taxon>Bacillati</taxon>
        <taxon>Bacillota</taxon>
        <taxon>Bacilli</taxon>
        <taxon>Bacillales</taxon>
        <taxon>Caryophanaceae</taxon>
        <taxon>Planococcus</taxon>
    </lineage>
</organism>
<dbReference type="KEGG" id="pmar:B0X71_19195"/>
<sequence length="237" mass="26390">MENHNQHGHGVHHQPETSLEQADIRVGITYESGTLTATVRDRHGDLVELADTHEKRMHLIVVSKDLTQLFHLHPIEEAPGDFKAAVDLQSGHYLAFADINPTGQMYTITPNHLTVGQPQSVQSANLSPAAIEDNTQQVVAGKVVNFHHSELTTEHPVTLSFNLHGETPLPYLGALGHVVVIDEQGQKFIHVHPSSKDESTFEAQFPFPGFYKLWAEFKFSDQGVFAFPFVIHVQGER</sequence>
<dbReference type="AlphaFoldDB" id="A0A1Q2L4K1"/>
<gene>
    <name evidence="1" type="ORF">B0X71_19195</name>
</gene>
<dbReference type="OrthoDB" id="128043at2"/>
<dbReference type="Proteomes" id="UP000188184">
    <property type="component" value="Plasmid unnamed1"/>
</dbReference>
<name>A0A1Q2L4K1_9BACL</name>